<comment type="caution">
    <text evidence="1">The sequence shown here is derived from an EMBL/GenBank/DDBJ whole genome shotgun (WGS) entry which is preliminary data.</text>
</comment>
<dbReference type="AlphaFoldDB" id="A0A401SQA2"/>
<evidence type="ECO:0000313" key="1">
    <source>
        <dbReference type="EMBL" id="GCC32589.1"/>
    </source>
</evidence>
<sequence>MRASVRSVSLPERRRRDRNLRPAVIPLPRPAPLRAVRLRRRRRGGPHAVTRNKVLFQSLQPVELRQAAVVLLYFQSSNMMKSASVEVTTVNKSKVLPLTDPRVFLDGNSTTRKPEVVQPESVGVSLYSTVGAEIQCVGVLSYQLGAYYFGVMFENPVVVGELCQMLGLYVTMDPRERDELYAIIKSRDPSTVLQHLALFGPDQEQGISVNLNNVQISATMTQGTDCRVKVIVNHASA</sequence>
<gene>
    <name evidence="1" type="ORF">chiPu_0011052</name>
</gene>
<dbReference type="EMBL" id="BEZZ01000446">
    <property type="protein sequence ID" value="GCC32589.1"/>
    <property type="molecule type" value="Genomic_DNA"/>
</dbReference>
<name>A0A401SQA2_CHIPU</name>
<dbReference type="OMA" id="GVMFENP"/>
<proteinExistence type="predicted"/>
<organism evidence="1 2">
    <name type="scientific">Chiloscyllium punctatum</name>
    <name type="common">Brownbanded bambooshark</name>
    <name type="synonym">Hemiscyllium punctatum</name>
    <dbReference type="NCBI Taxonomy" id="137246"/>
    <lineage>
        <taxon>Eukaryota</taxon>
        <taxon>Metazoa</taxon>
        <taxon>Chordata</taxon>
        <taxon>Craniata</taxon>
        <taxon>Vertebrata</taxon>
        <taxon>Chondrichthyes</taxon>
        <taxon>Elasmobranchii</taxon>
        <taxon>Galeomorphii</taxon>
        <taxon>Galeoidea</taxon>
        <taxon>Orectolobiformes</taxon>
        <taxon>Hemiscylliidae</taxon>
        <taxon>Chiloscyllium</taxon>
    </lineage>
</organism>
<reference evidence="1 2" key="1">
    <citation type="journal article" date="2018" name="Nat. Ecol. Evol.">
        <title>Shark genomes provide insights into elasmobranch evolution and the origin of vertebrates.</title>
        <authorList>
            <person name="Hara Y"/>
            <person name="Yamaguchi K"/>
            <person name="Onimaru K"/>
            <person name="Kadota M"/>
            <person name="Koyanagi M"/>
            <person name="Keeley SD"/>
            <person name="Tatsumi K"/>
            <person name="Tanaka K"/>
            <person name="Motone F"/>
            <person name="Kageyama Y"/>
            <person name="Nozu R"/>
            <person name="Adachi N"/>
            <person name="Nishimura O"/>
            <person name="Nakagawa R"/>
            <person name="Tanegashima C"/>
            <person name="Kiyatake I"/>
            <person name="Matsumoto R"/>
            <person name="Murakumo K"/>
            <person name="Nishida K"/>
            <person name="Terakita A"/>
            <person name="Kuratani S"/>
            <person name="Sato K"/>
            <person name="Hyodo S Kuraku.S."/>
        </authorList>
    </citation>
    <scope>NUCLEOTIDE SEQUENCE [LARGE SCALE GENOMIC DNA]</scope>
</reference>
<accession>A0A401SQA2</accession>
<dbReference type="Proteomes" id="UP000287033">
    <property type="component" value="Unassembled WGS sequence"/>
</dbReference>
<protein>
    <submittedName>
        <fullName evidence="1">Uncharacterized protein</fullName>
    </submittedName>
</protein>
<dbReference type="OrthoDB" id="6132998at2759"/>
<keyword evidence="2" id="KW-1185">Reference proteome</keyword>
<evidence type="ECO:0000313" key="2">
    <source>
        <dbReference type="Proteomes" id="UP000287033"/>
    </source>
</evidence>